<dbReference type="Gene3D" id="1.10.3430.10">
    <property type="entry name" value="Ammonium transporter AmtB like domains"/>
    <property type="match status" value="1"/>
</dbReference>
<evidence type="ECO:0000256" key="3">
    <source>
        <dbReference type="ARBA" id="ARBA00022692"/>
    </source>
</evidence>
<dbReference type="GO" id="GO:0005886">
    <property type="term" value="C:plasma membrane"/>
    <property type="evidence" value="ECO:0007669"/>
    <property type="project" value="InterPro"/>
</dbReference>
<keyword evidence="4 6" id="KW-1133">Transmembrane helix</keyword>
<evidence type="ECO:0000256" key="4">
    <source>
        <dbReference type="ARBA" id="ARBA00022989"/>
    </source>
</evidence>
<evidence type="ECO:0000313" key="9">
    <source>
        <dbReference type="WBParaSite" id="TCONS_00000976.p1"/>
    </source>
</evidence>
<name>A0AAF5CT21_STRER</name>
<evidence type="ECO:0000256" key="2">
    <source>
        <dbReference type="ARBA" id="ARBA00011036"/>
    </source>
</evidence>
<feature type="transmembrane region" description="Helical" evidence="6">
    <location>
        <begin position="205"/>
        <end position="224"/>
    </location>
</feature>
<feature type="transmembrane region" description="Helical" evidence="6">
    <location>
        <begin position="12"/>
        <end position="32"/>
    </location>
</feature>
<feature type="domain" description="Ammonium transporter AmtB-like" evidence="7">
    <location>
        <begin position="18"/>
        <end position="402"/>
    </location>
</feature>
<sequence length="444" mass="48998">MMESKKNNNFIIILSILHIIFIVLFGVFTKFPKSDSKINATENYIYFTDINAMIFIGFGFLMTFLRRYGFSAVGVNMLLACTTIEWSIIIRGLLSEEFHENEFFTLTINSIIYGDISAAVILISMGAVLGKLSPIQYLIMAFFEVPAALITEHIIIEVLHVTDCGGSIVVHVFGAYFGLAIAKVLDRDGIQKSNHEGSIYHSDIFAMIGTLVLWIFWGSFNAALAEGEEAKRRCLINTLLSLSAATIATFVTSQFVNKHRKFDMVHMANSTLAGGVAIGTASNLVLSPFISMIIGTISGVISVLGYEYITPTLSKKFGIHDTCGVGNLHGIPGIIAGLSSIVVAFIYTKEDYGDEFSSIYLSDKFGRSLSTQALYQLIGLGIAIFSSILTGSITAFILRLKIFDQVPDEDLFSDERYYHTPCDFDFTTRIIGHIDNVEITEKKV</sequence>
<comment type="subcellular location">
    <subcellularLocation>
        <location evidence="1">Membrane</location>
        <topology evidence="1">Multi-pass membrane protein</topology>
    </subcellularLocation>
</comment>
<evidence type="ECO:0000313" key="8">
    <source>
        <dbReference type="Proteomes" id="UP000035681"/>
    </source>
</evidence>
<feature type="transmembrane region" description="Helical" evidence="6">
    <location>
        <begin position="292"/>
        <end position="309"/>
    </location>
</feature>
<dbReference type="GO" id="GO:0008519">
    <property type="term" value="F:ammonium channel activity"/>
    <property type="evidence" value="ECO:0007669"/>
    <property type="project" value="InterPro"/>
</dbReference>
<keyword evidence="3 6" id="KW-0812">Transmembrane</keyword>
<dbReference type="InterPro" id="IPR002229">
    <property type="entry name" value="RhesusRHD"/>
</dbReference>
<feature type="transmembrane region" description="Helical" evidence="6">
    <location>
        <begin position="44"/>
        <end position="65"/>
    </location>
</feature>
<dbReference type="SUPFAM" id="SSF111352">
    <property type="entry name" value="Ammonium transporter"/>
    <property type="match status" value="1"/>
</dbReference>
<dbReference type="Proteomes" id="UP000035681">
    <property type="component" value="Unplaced"/>
</dbReference>
<dbReference type="PANTHER" id="PTHR11730:SF60">
    <property type="entry name" value="RH50, ISOFORM D"/>
    <property type="match status" value="1"/>
</dbReference>
<feature type="transmembrane region" description="Helical" evidence="6">
    <location>
        <begin position="373"/>
        <end position="398"/>
    </location>
</feature>
<evidence type="ECO:0000256" key="1">
    <source>
        <dbReference type="ARBA" id="ARBA00004141"/>
    </source>
</evidence>
<feature type="transmembrane region" description="Helical" evidence="6">
    <location>
        <begin position="110"/>
        <end position="130"/>
    </location>
</feature>
<keyword evidence="8" id="KW-1185">Reference proteome</keyword>
<feature type="transmembrane region" description="Helical" evidence="6">
    <location>
        <begin position="72"/>
        <end position="90"/>
    </location>
</feature>
<reference evidence="9" key="1">
    <citation type="submission" date="2024-02" db="UniProtKB">
        <authorList>
            <consortium name="WormBaseParasite"/>
        </authorList>
    </citation>
    <scope>IDENTIFICATION</scope>
</reference>
<comment type="similarity">
    <text evidence="2">Belongs to the ammonium transporter (TC 2.A.49) family. Rh subfamily.</text>
</comment>
<accession>A0AAF5CT21</accession>
<dbReference type="InterPro" id="IPR029020">
    <property type="entry name" value="Ammonium/urea_transptr"/>
</dbReference>
<evidence type="ECO:0000259" key="7">
    <source>
        <dbReference type="Pfam" id="PF00909"/>
    </source>
</evidence>
<proteinExistence type="inferred from homology"/>
<evidence type="ECO:0000256" key="6">
    <source>
        <dbReference type="SAM" id="Phobius"/>
    </source>
</evidence>
<dbReference type="AlphaFoldDB" id="A0AAF5CT21"/>
<protein>
    <submittedName>
        <fullName evidence="9">Ammonium_transp domain-containing protein</fullName>
    </submittedName>
</protein>
<feature type="transmembrane region" description="Helical" evidence="6">
    <location>
        <begin position="330"/>
        <end position="348"/>
    </location>
</feature>
<dbReference type="GO" id="GO:0097272">
    <property type="term" value="P:ammonium homeostasis"/>
    <property type="evidence" value="ECO:0007669"/>
    <property type="project" value="TreeGrafter"/>
</dbReference>
<dbReference type="WBParaSite" id="TCONS_00000976.p1">
    <property type="protein sequence ID" value="TCONS_00000976.p1"/>
    <property type="gene ID" value="XLOC_000925"/>
</dbReference>
<dbReference type="PANTHER" id="PTHR11730">
    <property type="entry name" value="AMMONIUM TRANSPORTER"/>
    <property type="match status" value="1"/>
</dbReference>
<keyword evidence="5 6" id="KW-0472">Membrane</keyword>
<dbReference type="Pfam" id="PF00909">
    <property type="entry name" value="Ammonium_transp"/>
    <property type="match status" value="1"/>
</dbReference>
<feature type="transmembrane region" description="Helical" evidence="6">
    <location>
        <begin position="236"/>
        <end position="256"/>
    </location>
</feature>
<evidence type="ECO:0000256" key="5">
    <source>
        <dbReference type="ARBA" id="ARBA00023136"/>
    </source>
</evidence>
<dbReference type="InterPro" id="IPR024041">
    <property type="entry name" value="NH4_transpt_AmtB-like_dom"/>
</dbReference>
<dbReference type="PRINTS" id="PR00342">
    <property type="entry name" value="RHESUSRHD"/>
</dbReference>
<feature type="transmembrane region" description="Helical" evidence="6">
    <location>
        <begin position="168"/>
        <end position="185"/>
    </location>
</feature>
<organism evidence="8 9">
    <name type="scientific">Strongyloides stercoralis</name>
    <name type="common">Threadworm</name>
    <dbReference type="NCBI Taxonomy" id="6248"/>
    <lineage>
        <taxon>Eukaryota</taxon>
        <taxon>Metazoa</taxon>
        <taxon>Ecdysozoa</taxon>
        <taxon>Nematoda</taxon>
        <taxon>Chromadorea</taxon>
        <taxon>Rhabditida</taxon>
        <taxon>Tylenchina</taxon>
        <taxon>Panagrolaimomorpha</taxon>
        <taxon>Strongyloidoidea</taxon>
        <taxon>Strongyloididae</taxon>
        <taxon>Strongyloides</taxon>
    </lineage>
</organism>